<gene>
    <name evidence="3" type="ORF">PMKS-002966</name>
</gene>
<sequence>MSAMEELTQLQRTLQGLIQSRTRLETQFQENKIVKEEFESLTSDSNVYKLMGPVLLKQDKEEAEDNVSKRLAFITSEIEKVEKNIKATQSTMQSKRVALQQQQQGL</sequence>
<accession>A0A1Q2YIW8</accession>
<dbReference type="Proteomes" id="UP000186136">
    <property type="component" value="Unassembled WGS sequence"/>
</dbReference>
<name>A0A1Q2YIW8_9ASCO</name>
<evidence type="ECO:0000313" key="4">
    <source>
        <dbReference type="Proteomes" id="UP000186136"/>
    </source>
</evidence>
<dbReference type="GO" id="GO:0051131">
    <property type="term" value="P:chaperone-mediated protein complex assembly"/>
    <property type="evidence" value="ECO:0007669"/>
    <property type="project" value="TreeGrafter"/>
</dbReference>
<proteinExistence type="inferred from homology"/>
<dbReference type="OrthoDB" id="248120at2759"/>
<dbReference type="FunFam" id="1.10.287.370:FF:000003">
    <property type="entry name" value="Prefoldin subunit 6"/>
    <property type="match status" value="1"/>
</dbReference>
<dbReference type="EMBL" id="BDGI01000123">
    <property type="protein sequence ID" value="GAV29465.1"/>
    <property type="molecule type" value="Genomic_DNA"/>
</dbReference>
<protein>
    <recommendedName>
        <fullName evidence="5">Prefoldin subunit 6</fullName>
    </recommendedName>
</protein>
<dbReference type="PANTHER" id="PTHR21431:SF0">
    <property type="entry name" value="PREFOLDIN SUBUNIT 6"/>
    <property type="match status" value="1"/>
</dbReference>
<dbReference type="GO" id="GO:0005737">
    <property type="term" value="C:cytoplasm"/>
    <property type="evidence" value="ECO:0007669"/>
    <property type="project" value="TreeGrafter"/>
</dbReference>
<evidence type="ECO:0008006" key="5">
    <source>
        <dbReference type="Google" id="ProtNLM"/>
    </source>
</evidence>
<comment type="caution">
    <text evidence="3">The sequence shown here is derived from an EMBL/GenBank/DDBJ whole genome shotgun (WGS) entry which is preliminary data.</text>
</comment>
<comment type="similarity">
    <text evidence="1">Belongs to the prefoldin subunit beta family.</text>
</comment>
<dbReference type="PANTHER" id="PTHR21431">
    <property type="entry name" value="PREFOLDIN SUBUNIT 6"/>
    <property type="match status" value="1"/>
</dbReference>
<dbReference type="GO" id="GO:0051087">
    <property type="term" value="F:protein-folding chaperone binding"/>
    <property type="evidence" value="ECO:0007669"/>
    <property type="project" value="TreeGrafter"/>
</dbReference>
<evidence type="ECO:0000313" key="3">
    <source>
        <dbReference type="EMBL" id="GAV29465.1"/>
    </source>
</evidence>
<dbReference type="InterPro" id="IPR009053">
    <property type="entry name" value="Prefoldin"/>
</dbReference>
<dbReference type="Gene3D" id="1.10.287.370">
    <property type="match status" value="1"/>
</dbReference>
<evidence type="ECO:0000256" key="1">
    <source>
        <dbReference type="ARBA" id="ARBA00008045"/>
    </source>
</evidence>
<dbReference type="GO" id="GO:0051082">
    <property type="term" value="F:unfolded protein binding"/>
    <property type="evidence" value="ECO:0007669"/>
    <property type="project" value="InterPro"/>
</dbReference>
<evidence type="ECO:0000256" key="2">
    <source>
        <dbReference type="ARBA" id="ARBA00023186"/>
    </source>
</evidence>
<dbReference type="SUPFAM" id="SSF46579">
    <property type="entry name" value="Prefoldin"/>
    <property type="match status" value="1"/>
</dbReference>
<dbReference type="CDD" id="cd23161">
    <property type="entry name" value="Prefoldin_6"/>
    <property type="match status" value="1"/>
</dbReference>
<reference evidence="3 4" key="1">
    <citation type="submission" date="2016-08" db="EMBL/GenBank/DDBJ databases">
        <title>Whole genome shotgun sequence of Pichia membranifaciens KS47-1.</title>
        <authorList>
            <person name="Konishi M."/>
            <person name="Ishida M."/>
            <person name="Arakawa T."/>
            <person name="Kato Y."/>
            <person name="Horiuchi J."/>
        </authorList>
    </citation>
    <scope>NUCLEOTIDE SEQUENCE [LARGE SCALE GENOMIC DNA]</scope>
    <source>
        <strain evidence="3 4">KS47-1</strain>
    </source>
</reference>
<dbReference type="AlphaFoldDB" id="A0A1Q2YIW8"/>
<dbReference type="Pfam" id="PF01920">
    <property type="entry name" value="Prefoldin_2"/>
    <property type="match status" value="1"/>
</dbReference>
<organism evidence="3 4">
    <name type="scientific">Pichia membranifaciens</name>
    <dbReference type="NCBI Taxonomy" id="4926"/>
    <lineage>
        <taxon>Eukaryota</taxon>
        <taxon>Fungi</taxon>
        <taxon>Dikarya</taxon>
        <taxon>Ascomycota</taxon>
        <taxon>Saccharomycotina</taxon>
        <taxon>Pichiomycetes</taxon>
        <taxon>Pichiales</taxon>
        <taxon>Pichiaceae</taxon>
        <taxon>Pichia</taxon>
    </lineage>
</organism>
<keyword evidence="2" id="KW-0143">Chaperone</keyword>
<keyword evidence="4" id="KW-1185">Reference proteome</keyword>
<dbReference type="InterPro" id="IPR002777">
    <property type="entry name" value="PFD_beta-like"/>
</dbReference>
<dbReference type="GO" id="GO:0016272">
    <property type="term" value="C:prefoldin complex"/>
    <property type="evidence" value="ECO:0007669"/>
    <property type="project" value="InterPro"/>
</dbReference>
<dbReference type="GO" id="GO:0006457">
    <property type="term" value="P:protein folding"/>
    <property type="evidence" value="ECO:0007669"/>
    <property type="project" value="InterPro"/>
</dbReference>